<feature type="compositionally biased region" description="Polar residues" evidence="1">
    <location>
        <begin position="180"/>
        <end position="196"/>
    </location>
</feature>
<reference evidence="3" key="2">
    <citation type="submission" date="2021-04" db="EMBL/GenBank/DDBJ databases">
        <authorList>
            <person name="Podell S."/>
        </authorList>
    </citation>
    <scope>NUCLEOTIDE SEQUENCE</scope>
    <source>
        <strain evidence="3">Hildebrandi</strain>
    </source>
</reference>
<dbReference type="EMBL" id="JAGRRH010000013">
    <property type="protein sequence ID" value="KAG7359388.1"/>
    <property type="molecule type" value="Genomic_DNA"/>
</dbReference>
<dbReference type="AlphaFoldDB" id="A0A9K3LDC9"/>
<keyword evidence="4" id="KW-1185">Reference proteome</keyword>
<dbReference type="Proteomes" id="UP000693970">
    <property type="component" value="Unassembled WGS sequence"/>
</dbReference>
<sequence length="225" mass="25462">MDAPPATQLRQRNSNTNVGRGNARSYTMREKLYFLSNMKEILPTDQVGWEKVLEMHNEEYSIMKRDVKKLRRKFVSLYRTWIVPGEDPCLSEDVRLAKQVRRLIIAKNTKGSAAGNQDTPKTIRKDDNVERKAKEEAIIRPVVGKYSNTFDINTARSKRNDRIPSTVRIVSHSNNTTVGSSLSISDMSNQETAASNDSDDDEYDNGNIAAAYAAMAVCSYLFLNF</sequence>
<reference evidence="3" key="1">
    <citation type="journal article" date="2021" name="Sci. Rep.">
        <title>Diploid genomic architecture of Nitzschia inconspicua, an elite biomass production diatom.</title>
        <authorList>
            <person name="Oliver A."/>
            <person name="Podell S."/>
            <person name="Pinowska A."/>
            <person name="Traller J.C."/>
            <person name="Smith S.R."/>
            <person name="McClure R."/>
            <person name="Beliaev A."/>
            <person name="Bohutskyi P."/>
            <person name="Hill E.A."/>
            <person name="Rabines A."/>
            <person name="Zheng H."/>
            <person name="Allen L.Z."/>
            <person name="Kuo A."/>
            <person name="Grigoriev I.V."/>
            <person name="Allen A.E."/>
            <person name="Hazlebeck D."/>
            <person name="Allen E.E."/>
        </authorList>
    </citation>
    <scope>NUCLEOTIDE SEQUENCE</scope>
    <source>
        <strain evidence="3">Hildebrandi</strain>
    </source>
</reference>
<evidence type="ECO:0000313" key="4">
    <source>
        <dbReference type="Proteomes" id="UP000693970"/>
    </source>
</evidence>
<name>A0A9K3LDC9_9STRA</name>
<evidence type="ECO:0000256" key="1">
    <source>
        <dbReference type="SAM" id="MobiDB-lite"/>
    </source>
</evidence>
<feature type="region of interest" description="Disordered" evidence="1">
    <location>
        <begin position="180"/>
        <end position="202"/>
    </location>
</feature>
<dbReference type="EMBL" id="JAGRRH010000033">
    <property type="protein sequence ID" value="KAG7339490.1"/>
    <property type="molecule type" value="Genomic_DNA"/>
</dbReference>
<evidence type="ECO:0000313" key="2">
    <source>
        <dbReference type="EMBL" id="KAG7339490.1"/>
    </source>
</evidence>
<protein>
    <submittedName>
        <fullName evidence="3">Uncharacterized protein</fullName>
    </submittedName>
</protein>
<accession>A0A9K3LDC9</accession>
<organism evidence="3 4">
    <name type="scientific">Nitzschia inconspicua</name>
    <dbReference type="NCBI Taxonomy" id="303405"/>
    <lineage>
        <taxon>Eukaryota</taxon>
        <taxon>Sar</taxon>
        <taxon>Stramenopiles</taxon>
        <taxon>Ochrophyta</taxon>
        <taxon>Bacillariophyta</taxon>
        <taxon>Bacillariophyceae</taxon>
        <taxon>Bacillariophycidae</taxon>
        <taxon>Bacillariales</taxon>
        <taxon>Bacillariaceae</taxon>
        <taxon>Nitzschia</taxon>
    </lineage>
</organism>
<feature type="compositionally biased region" description="Polar residues" evidence="1">
    <location>
        <begin position="8"/>
        <end position="19"/>
    </location>
</feature>
<comment type="caution">
    <text evidence="3">The sequence shown here is derived from an EMBL/GenBank/DDBJ whole genome shotgun (WGS) entry which is preliminary data.</text>
</comment>
<feature type="region of interest" description="Disordered" evidence="1">
    <location>
        <begin position="1"/>
        <end position="22"/>
    </location>
</feature>
<gene>
    <name evidence="2" type="ORF">IV203_002543</name>
    <name evidence="3" type="ORF">IV203_034486</name>
</gene>
<proteinExistence type="predicted"/>
<evidence type="ECO:0000313" key="3">
    <source>
        <dbReference type="EMBL" id="KAG7359388.1"/>
    </source>
</evidence>